<comment type="subcellular location">
    <subcellularLocation>
        <location evidence="1">Cell membrane</location>
        <topology evidence="1">Multi-pass membrane protein</topology>
    </subcellularLocation>
</comment>
<comment type="caution">
    <text evidence="11">The sequence shown here is derived from an EMBL/GenBank/DDBJ whole genome shotgun (WGS) entry which is preliminary data.</text>
</comment>
<evidence type="ECO:0000256" key="2">
    <source>
        <dbReference type="ARBA" id="ARBA00008417"/>
    </source>
</evidence>
<evidence type="ECO:0000256" key="9">
    <source>
        <dbReference type="ARBA" id="ARBA00023251"/>
    </source>
</evidence>
<evidence type="ECO:0000256" key="5">
    <source>
        <dbReference type="ARBA" id="ARBA00022475"/>
    </source>
</evidence>
<feature type="transmembrane region" description="Helical" evidence="10">
    <location>
        <begin position="404"/>
        <end position="422"/>
    </location>
</feature>
<dbReference type="InterPro" id="IPR002528">
    <property type="entry name" value="MATE_fam"/>
</dbReference>
<feature type="transmembrane region" description="Helical" evidence="10">
    <location>
        <begin position="195"/>
        <end position="216"/>
    </location>
</feature>
<dbReference type="PANTHER" id="PTHR43823:SF3">
    <property type="entry name" value="MULTIDRUG EXPORT PROTEIN MEPA"/>
    <property type="match status" value="1"/>
</dbReference>
<gene>
    <name evidence="11" type="ORF">G5A70_03715</name>
</gene>
<feature type="transmembrane region" description="Helical" evidence="10">
    <location>
        <begin position="364"/>
        <end position="383"/>
    </location>
</feature>
<keyword evidence="8 10" id="KW-0472">Membrane</keyword>
<reference evidence="11 12" key="1">
    <citation type="journal article" date="2020" name="Cell Host Microbe">
        <title>Functional and Genomic Variation between Human-Derived Isolates of Lachnospiraceae Reveals Inter- and Intra-Species Diversity.</title>
        <authorList>
            <person name="Sorbara M.T."/>
            <person name="Littmann E.R."/>
            <person name="Fontana E."/>
            <person name="Moody T.U."/>
            <person name="Kohout C.E."/>
            <person name="Gjonbalaj M."/>
            <person name="Eaton V."/>
            <person name="Seok R."/>
            <person name="Leiner I.M."/>
            <person name="Pamer E.G."/>
        </authorList>
    </citation>
    <scope>NUCLEOTIDE SEQUENCE [LARGE SCALE GENOMIC DNA]</scope>
    <source>
        <strain evidence="11 12">MSK.15.26</strain>
    </source>
</reference>
<evidence type="ECO:0000256" key="1">
    <source>
        <dbReference type="ARBA" id="ARBA00004651"/>
    </source>
</evidence>
<dbReference type="RefSeq" id="WP_173748163.1">
    <property type="nucleotide sequence ID" value="NZ_JAAITA010000003.1"/>
</dbReference>
<comment type="similarity">
    <text evidence="2">Belongs to the multi antimicrobial extrusion (MATE) (TC 2.A.66.1) family. MepA subfamily.</text>
</comment>
<evidence type="ECO:0000256" key="8">
    <source>
        <dbReference type="ARBA" id="ARBA00023136"/>
    </source>
</evidence>
<evidence type="ECO:0000256" key="3">
    <source>
        <dbReference type="ARBA" id="ARBA00022106"/>
    </source>
</evidence>
<organism evidence="11 12">
    <name type="scientific">Blautia hansenii</name>
    <name type="common">Ruminococcus hansenii</name>
    <dbReference type="NCBI Taxonomy" id="1322"/>
    <lineage>
        <taxon>Bacteria</taxon>
        <taxon>Bacillati</taxon>
        <taxon>Bacillota</taxon>
        <taxon>Clostridia</taxon>
        <taxon>Lachnospirales</taxon>
        <taxon>Lachnospiraceae</taxon>
        <taxon>Blautia</taxon>
    </lineage>
</organism>
<protein>
    <recommendedName>
        <fullName evidence="3">Multidrug export protein MepA</fullName>
    </recommendedName>
</protein>
<dbReference type="NCBIfam" id="TIGR00797">
    <property type="entry name" value="matE"/>
    <property type="match status" value="1"/>
</dbReference>
<dbReference type="Proteomes" id="UP000822142">
    <property type="component" value="Unassembled WGS sequence"/>
</dbReference>
<keyword evidence="5" id="KW-1003">Cell membrane</keyword>
<feature type="transmembrane region" description="Helical" evidence="10">
    <location>
        <begin position="237"/>
        <end position="265"/>
    </location>
</feature>
<keyword evidence="4" id="KW-0813">Transport</keyword>
<dbReference type="EMBL" id="JAAITA010000003">
    <property type="protein sequence ID" value="NSJ85300.1"/>
    <property type="molecule type" value="Genomic_DNA"/>
</dbReference>
<name>A0ABX2I5P0_BLAHA</name>
<accession>A0ABX2I5P0</accession>
<dbReference type="InterPro" id="IPR051327">
    <property type="entry name" value="MATE_MepA_subfamily"/>
</dbReference>
<keyword evidence="9" id="KW-0046">Antibiotic resistance</keyword>
<feature type="transmembrane region" description="Helical" evidence="10">
    <location>
        <begin position="95"/>
        <end position="117"/>
    </location>
</feature>
<feature type="transmembrane region" description="Helical" evidence="10">
    <location>
        <begin position="325"/>
        <end position="344"/>
    </location>
</feature>
<dbReference type="InterPro" id="IPR048279">
    <property type="entry name" value="MdtK-like"/>
</dbReference>
<feature type="transmembrane region" description="Helical" evidence="10">
    <location>
        <begin position="51"/>
        <end position="74"/>
    </location>
</feature>
<dbReference type="Pfam" id="PF01554">
    <property type="entry name" value="MatE"/>
    <property type="match status" value="2"/>
</dbReference>
<keyword evidence="6 10" id="KW-0812">Transmembrane</keyword>
<feature type="transmembrane region" description="Helical" evidence="10">
    <location>
        <begin position="166"/>
        <end position="189"/>
    </location>
</feature>
<dbReference type="InterPro" id="IPR045070">
    <property type="entry name" value="MATE_MepA-like"/>
</dbReference>
<dbReference type="PANTHER" id="PTHR43823">
    <property type="entry name" value="SPORULATION PROTEIN YKVU"/>
    <property type="match status" value="1"/>
</dbReference>
<feature type="transmembrane region" description="Helical" evidence="10">
    <location>
        <begin position="12"/>
        <end position="36"/>
    </location>
</feature>
<dbReference type="PIRSF" id="PIRSF006603">
    <property type="entry name" value="DinF"/>
    <property type="match status" value="1"/>
</dbReference>
<evidence type="ECO:0000256" key="6">
    <source>
        <dbReference type="ARBA" id="ARBA00022692"/>
    </source>
</evidence>
<evidence type="ECO:0000313" key="12">
    <source>
        <dbReference type="Proteomes" id="UP000822142"/>
    </source>
</evidence>
<proteinExistence type="inferred from homology"/>
<feature type="transmembrane region" description="Helical" evidence="10">
    <location>
        <begin position="428"/>
        <end position="445"/>
    </location>
</feature>
<sequence>MSHTTDLGKDRIPILVLKLAIPSMIAQFVTVLYSIIDRMFIGNIPKIGDAALAGVGVCGPIVTLLTSFGTLIGLGGSILMAMRMGAGRKKQAESILAHSFALLVVFSAVLTVLFLVSKRYLLNWFGASPATFPYADSYLTIYTAGTFFALLAIGLNYFITCQGFPAIGMITVLIGAVTNIILDPVFIFVLDMKVAGAAIATVIAQFASCAFAFCFLTGKKIPIKITRLRKKTFSPLIVKKIIGLGISPFLILATDSVIIIVLNTVLQKYGGPKEGDILITCATIVQSYMMLITGPMLGISSGTQAILSYNYGARNIKRVKKAEKYVLILCLCFTTLMFLLSRIVPEYFIRIFTKDALQLQLCTWGIGVFTLMIIPLSFQYVFVDGFTALGRSKTALVLSLWRKGDYMLFTIVLPIFFGAKSAFYAQPLADGIGAVMSTIAFLLIFRKHLEKREAQP</sequence>
<dbReference type="CDD" id="cd13143">
    <property type="entry name" value="MATE_MepA_like"/>
    <property type="match status" value="1"/>
</dbReference>
<keyword evidence="7 10" id="KW-1133">Transmembrane helix</keyword>
<keyword evidence="12" id="KW-1185">Reference proteome</keyword>
<evidence type="ECO:0000256" key="7">
    <source>
        <dbReference type="ARBA" id="ARBA00022989"/>
    </source>
</evidence>
<evidence type="ECO:0000313" key="11">
    <source>
        <dbReference type="EMBL" id="NSJ85300.1"/>
    </source>
</evidence>
<evidence type="ECO:0000256" key="10">
    <source>
        <dbReference type="SAM" id="Phobius"/>
    </source>
</evidence>
<feature type="transmembrane region" description="Helical" evidence="10">
    <location>
        <begin position="137"/>
        <end position="159"/>
    </location>
</feature>
<evidence type="ECO:0000256" key="4">
    <source>
        <dbReference type="ARBA" id="ARBA00022448"/>
    </source>
</evidence>